<dbReference type="SUPFAM" id="SSF53474">
    <property type="entry name" value="alpha/beta-Hydrolases"/>
    <property type="match status" value="1"/>
</dbReference>
<proteinExistence type="inferred from homology"/>
<dbReference type="PANTHER" id="PTHR48081">
    <property type="entry name" value="AB HYDROLASE SUPERFAMILY PROTEIN C4A8.06C"/>
    <property type="match status" value="1"/>
</dbReference>
<dbReference type="FunFam" id="3.40.50.1820:FF:000089">
    <property type="entry name" value="Alpha/beta hydrolase"/>
    <property type="match status" value="1"/>
</dbReference>
<dbReference type="AlphaFoldDB" id="A0A0G3BHS0"/>
<evidence type="ECO:0000256" key="1">
    <source>
        <dbReference type="ARBA" id="ARBA00010515"/>
    </source>
</evidence>
<keyword evidence="5" id="KW-1185">Reference proteome</keyword>
<keyword evidence="2" id="KW-0378">Hydrolase</keyword>
<sequence length="370" mass="39613">MRVHRVVERLEALVAHTAMRLPASLLSRLAGEPVVVDGQALNPQVQLMLKLRTLGGKKPWSELSVDKARRQFEGEGNMLAPRPSQPVSSSDLQLDTATGPMRVRRYRPATLSGSAPAPTLVYYHGGGFVLGSLDSYDGVCRCLAAAAPVQVLSVDYRLAPEHRFPAAVDDSVAALRAIAEQAAALGVDPQRLAVGGDSAGANLATVVALDTRGDAVRPSFQLLCYPVVDNQMHSPSILRYAQGFFLERPSMDWCIDHYAPRAQRGDNRMSPLHDDLRGSPPAFIQIAGFDPLRDEGEAYAAKLQQSGTPATLRCYPGLIHGFLNLAGGVDEAREAFEEAVEALRVGLSAAAFAASTPAPSDVRAVASSRR</sequence>
<dbReference type="KEGG" id="pbh:AAW51_0210"/>
<organism evidence="4 5">
    <name type="scientific">Caldimonas brevitalea</name>
    <dbReference type="NCBI Taxonomy" id="413882"/>
    <lineage>
        <taxon>Bacteria</taxon>
        <taxon>Pseudomonadati</taxon>
        <taxon>Pseudomonadota</taxon>
        <taxon>Betaproteobacteria</taxon>
        <taxon>Burkholderiales</taxon>
        <taxon>Sphaerotilaceae</taxon>
        <taxon>Caldimonas</taxon>
    </lineage>
</organism>
<dbReference type="PANTHER" id="PTHR48081:SF8">
    <property type="entry name" value="ALPHA_BETA HYDROLASE FOLD-3 DOMAIN-CONTAINING PROTEIN-RELATED"/>
    <property type="match status" value="1"/>
</dbReference>
<protein>
    <submittedName>
        <fullName evidence="4">Esterase/lipase</fullName>
    </submittedName>
</protein>
<feature type="domain" description="Alpha/beta hydrolase fold-3" evidence="3">
    <location>
        <begin position="120"/>
        <end position="323"/>
    </location>
</feature>
<dbReference type="Proteomes" id="UP000035352">
    <property type="component" value="Chromosome"/>
</dbReference>
<evidence type="ECO:0000313" key="5">
    <source>
        <dbReference type="Proteomes" id="UP000035352"/>
    </source>
</evidence>
<evidence type="ECO:0000256" key="2">
    <source>
        <dbReference type="ARBA" id="ARBA00022801"/>
    </source>
</evidence>
<dbReference type="EMBL" id="CP011371">
    <property type="protein sequence ID" value="AKJ26901.1"/>
    <property type="molecule type" value="Genomic_DNA"/>
</dbReference>
<accession>A0A0G3BHS0</accession>
<dbReference type="GO" id="GO:0016787">
    <property type="term" value="F:hydrolase activity"/>
    <property type="evidence" value="ECO:0007669"/>
    <property type="project" value="UniProtKB-KW"/>
</dbReference>
<dbReference type="Gene3D" id="3.40.50.1820">
    <property type="entry name" value="alpha/beta hydrolase"/>
    <property type="match status" value="1"/>
</dbReference>
<dbReference type="OrthoDB" id="9794445at2"/>
<comment type="similarity">
    <text evidence="1">Belongs to the 'GDXG' lipolytic enzyme family.</text>
</comment>
<reference evidence="4 5" key="1">
    <citation type="submission" date="2015-05" db="EMBL/GenBank/DDBJ databases">
        <authorList>
            <person name="Tang B."/>
            <person name="Yu Y."/>
        </authorList>
    </citation>
    <scope>NUCLEOTIDE SEQUENCE [LARGE SCALE GENOMIC DNA]</scope>
    <source>
        <strain evidence="4 5">DSM 7029</strain>
    </source>
</reference>
<dbReference type="InterPro" id="IPR013094">
    <property type="entry name" value="AB_hydrolase_3"/>
</dbReference>
<name>A0A0G3BHS0_9BURK</name>
<evidence type="ECO:0000313" key="4">
    <source>
        <dbReference type="EMBL" id="AKJ26901.1"/>
    </source>
</evidence>
<evidence type="ECO:0000259" key="3">
    <source>
        <dbReference type="Pfam" id="PF07859"/>
    </source>
</evidence>
<dbReference type="InterPro" id="IPR029058">
    <property type="entry name" value="AB_hydrolase_fold"/>
</dbReference>
<dbReference type="InterPro" id="IPR050300">
    <property type="entry name" value="GDXG_lipolytic_enzyme"/>
</dbReference>
<dbReference type="Pfam" id="PF07859">
    <property type="entry name" value="Abhydrolase_3"/>
    <property type="match status" value="1"/>
</dbReference>
<gene>
    <name evidence="4" type="ORF">AAW51_0210</name>
</gene>
<dbReference type="STRING" id="413882.AAW51_0210"/>
<dbReference type="RefSeq" id="WP_053013228.1">
    <property type="nucleotide sequence ID" value="NZ_CP011371.1"/>
</dbReference>